<feature type="region of interest" description="Disordered" evidence="1">
    <location>
        <begin position="300"/>
        <end position="332"/>
    </location>
</feature>
<dbReference type="InterPro" id="IPR018392">
    <property type="entry name" value="LysM"/>
</dbReference>
<dbReference type="AlphaFoldDB" id="A0AAE3UAZ2"/>
<dbReference type="RefSeq" id="WP_313982887.1">
    <property type="nucleotide sequence ID" value="NZ_JASJOR010000012.1"/>
</dbReference>
<keyword evidence="5" id="KW-1185">Reference proteome</keyword>
<name>A0AAE3UAZ2_9BACT</name>
<evidence type="ECO:0000313" key="6">
    <source>
        <dbReference type="Proteomes" id="UP001241110"/>
    </source>
</evidence>
<evidence type="ECO:0000313" key="3">
    <source>
        <dbReference type="EMBL" id="MDJ1483229.1"/>
    </source>
</evidence>
<dbReference type="InterPro" id="IPR008258">
    <property type="entry name" value="Transglycosylase_SLT_dom_1"/>
</dbReference>
<dbReference type="Proteomes" id="UP001241110">
    <property type="component" value="Unassembled WGS sequence"/>
</dbReference>
<reference evidence="3 5" key="1">
    <citation type="submission" date="2023-05" db="EMBL/GenBank/DDBJ databases">
        <authorList>
            <person name="Zhang X."/>
        </authorList>
    </citation>
    <scope>NUCLEOTIDE SEQUENCE</scope>
    <source>
        <strain evidence="4 5">DM2B3-1</strain>
        <strain evidence="3">YF14B1</strain>
    </source>
</reference>
<evidence type="ECO:0000256" key="1">
    <source>
        <dbReference type="SAM" id="MobiDB-lite"/>
    </source>
</evidence>
<dbReference type="SUPFAM" id="SSF53955">
    <property type="entry name" value="Lysozyme-like"/>
    <property type="match status" value="1"/>
</dbReference>
<feature type="domain" description="LysM" evidence="2">
    <location>
        <begin position="249"/>
        <end position="293"/>
    </location>
</feature>
<proteinExistence type="predicted"/>
<organism evidence="3 6">
    <name type="scientific">Xanthocytophaga flava</name>
    <dbReference type="NCBI Taxonomy" id="3048013"/>
    <lineage>
        <taxon>Bacteria</taxon>
        <taxon>Pseudomonadati</taxon>
        <taxon>Bacteroidota</taxon>
        <taxon>Cytophagia</taxon>
        <taxon>Cytophagales</taxon>
        <taxon>Rhodocytophagaceae</taxon>
        <taxon>Xanthocytophaga</taxon>
    </lineage>
</organism>
<dbReference type="Gene3D" id="1.10.530.10">
    <property type="match status" value="1"/>
</dbReference>
<dbReference type="Pfam" id="PF01464">
    <property type="entry name" value="SLT"/>
    <property type="match status" value="1"/>
</dbReference>
<dbReference type="InterPro" id="IPR023346">
    <property type="entry name" value="Lysozyme-like_dom_sf"/>
</dbReference>
<accession>A0AAE3UAZ2</accession>
<feature type="compositionally biased region" description="Polar residues" evidence="1">
    <location>
        <begin position="316"/>
        <end position="332"/>
    </location>
</feature>
<dbReference type="EMBL" id="JASJOT010000009">
    <property type="protein sequence ID" value="MDJ1494338.1"/>
    <property type="molecule type" value="Genomic_DNA"/>
</dbReference>
<gene>
    <name evidence="3" type="ORF">QNI16_22215</name>
    <name evidence="4" type="ORF">QNI19_15450</name>
</gene>
<dbReference type="PROSITE" id="PS51782">
    <property type="entry name" value="LYSM"/>
    <property type="match status" value="1"/>
</dbReference>
<evidence type="ECO:0000259" key="2">
    <source>
        <dbReference type="PROSITE" id="PS51782"/>
    </source>
</evidence>
<evidence type="ECO:0000313" key="5">
    <source>
        <dbReference type="Proteomes" id="UP001228581"/>
    </source>
</evidence>
<sequence>MRKTQLIAVLILAFLLVGYGIYVKLSEEFNFNFTFNTGPQFYSSENPPDQIYFAGETVPLEDKKVSRRFAKELKSQTYWHPARAVMLDRAHFWLPHITAILKQYKVPEDLKYLAVVESGLQNVDSPKNAGGFWQIIPQTARNYGLVINDEVDERYHPLLATQAACRYLQSAHLLFSSWTNAAASYNSGINGMTQAMLRQRKSSFYQLKLNQQTTDYIFRILAVKQLVEHPKEYGYKVSRYSTLNSRIRMIKVNKSIPNLTAFAQQYGITYQTLRSYNPWIKKNTLTIKKKSYILLIPRKNTPKPPLRASKPIVPETTGTASSKPQESNANEY</sequence>
<evidence type="ECO:0000313" key="4">
    <source>
        <dbReference type="EMBL" id="MDJ1494338.1"/>
    </source>
</evidence>
<dbReference type="EMBL" id="JASJOS010000010">
    <property type="protein sequence ID" value="MDJ1483229.1"/>
    <property type="molecule type" value="Genomic_DNA"/>
</dbReference>
<dbReference type="Proteomes" id="UP001228581">
    <property type="component" value="Unassembled WGS sequence"/>
</dbReference>
<protein>
    <submittedName>
        <fullName evidence="3">Lytic transglycosylase domain-containing protein</fullName>
    </submittedName>
</protein>
<comment type="caution">
    <text evidence="3">The sequence shown here is derived from an EMBL/GenBank/DDBJ whole genome shotgun (WGS) entry which is preliminary data.</text>
</comment>
<dbReference type="CDD" id="cd16894">
    <property type="entry name" value="MltD-like"/>
    <property type="match status" value="1"/>
</dbReference>